<protein>
    <submittedName>
        <fullName evidence="4">Ankyrin repeat and sam domain-containing</fullName>
    </submittedName>
</protein>
<feature type="repeat" description="ANK" evidence="3">
    <location>
        <begin position="808"/>
        <end position="840"/>
    </location>
</feature>
<feature type="repeat" description="ANK" evidence="3">
    <location>
        <begin position="295"/>
        <end position="327"/>
    </location>
</feature>
<feature type="repeat" description="ANK" evidence="3">
    <location>
        <begin position="567"/>
        <end position="599"/>
    </location>
</feature>
<dbReference type="SUPFAM" id="SSF48403">
    <property type="entry name" value="Ankyrin repeat"/>
    <property type="match status" value="4"/>
</dbReference>
<feature type="repeat" description="ANK" evidence="3">
    <location>
        <begin position="23"/>
        <end position="55"/>
    </location>
</feature>
<feature type="repeat" description="ANK" evidence="3">
    <location>
        <begin position="633"/>
        <end position="665"/>
    </location>
</feature>
<feature type="repeat" description="ANK" evidence="3">
    <location>
        <begin position="600"/>
        <end position="632"/>
    </location>
</feature>
<organism evidence="4 5">
    <name type="scientific">Fusarium sporotrichioides</name>
    <dbReference type="NCBI Taxonomy" id="5514"/>
    <lineage>
        <taxon>Eukaryota</taxon>
        <taxon>Fungi</taxon>
        <taxon>Dikarya</taxon>
        <taxon>Ascomycota</taxon>
        <taxon>Pezizomycotina</taxon>
        <taxon>Sordariomycetes</taxon>
        <taxon>Hypocreomycetidae</taxon>
        <taxon>Hypocreales</taxon>
        <taxon>Nectriaceae</taxon>
        <taxon>Fusarium</taxon>
    </lineage>
</organism>
<dbReference type="SMART" id="SM00248">
    <property type="entry name" value="ANK"/>
    <property type="match status" value="17"/>
</dbReference>
<dbReference type="PANTHER" id="PTHR24198">
    <property type="entry name" value="ANKYRIN REPEAT AND PROTEIN KINASE DOMAIN-CONTAINING PROTEIN"/>
    <property type="match status" value="1"/>
</dbReference>
<keyword evidence="2 3" id="KW-0040">ANK repeat</keyword>
<dbReference type="InterPro" id="IPR002110">
    <property type="entry name" value="Ankyrin_rpt"/>
</dbReference>
<dbReference type="Pfam" id="PF13857">
    <property type="entry name" value="Ank_5"/>
    <property type="match status" value="1"/>
</dbReference>
<reference evidence="4 5" key="1">
    <citation type="journal article" date="2018" name="PLoS Pathog.">
        <title>Evolution of structural diversity of trichothecenes, a family of toxins produced by plant pathogenic and entomopathogenic fungi.</title>
        <authorList>
            <person name="Proctor R.H."/>
            <person name="McCormick S.P."/>
            <person name="Kim H.S."/>
            <person name="Cardoza R.E."/>
            <person name="Stanley A.M."/>
            <person name="Lindo L."/>
            <person name="Kelly A."/>
            <person name="Brown D.W."/>
            <person name="Lee T."/>
            <person name="Vaughan M.M."/>
            <person name="Alexander N.J."/>
            <person name="Busman M."/>
            <person name="Gutierrez S."/>
        </authorList>
    </citation>
    <scope>NUCLEOTIDE SEQUENCE [LARGE SCALE GENOMIC DNA]</scope>
    <source>
        <strain evidence="4 5">NRRL 3299</strain>
    </source>
</reference>
<dbReference type="Gene3D" id="1.25.40.20">
    <property type="entry name" value="Ankyrin repeat-containing domain"/>
    <property type="match status" value="3"/>
</dbReference>
<keyword evidence="1" id="KW-0677">Repeat</keyword>
<evidence type="ECO:0000256" key="3">
    <source>
        <dbReference type="PROSITE-ProRule" id="PRU00023"/>
    </source>
</evidence>
<dbReference type="PROSITE" id="PS50297">
    <property type="entry name" value="ANK_REP_REGION"/>
    <property type="match status" value="9"/>
</dbReference>
<evidence type="ECO:0000256" key="2">
    <source>
        <dbReference type="ARBA" id="ARBA00023043"/>
    </source>
</evidence>
<dbReference type="STRING" id="5514.A0A395RXU6"/>
<keyword evidence="5" id="KW-1185">Reference proteome</keyword>
<dbReference type="InterPro" id="IPR036770">
    <property type="entry name" value="Ankyrin_rpt-contain_sf"/>
</dbReference>
<feature type="repeat" description="ANK" evidence="3">
    <location>
        <begin position="502"/>
        <end position="524"/>
    </location>
</feature>
<dbReference type="PRINTS" id="PR01415">
    <property type="entry name" value="ANKYRIN"/>
</dbReference>
<evidence type="ECO:0000313" key="4">
    <source>
        <dbReference type="EMBL" id="RGP64983.1"/>
    </source>
</evidence>
<dbReference type="Pfam" id="PF12796">
    <property type="entry name" value="Ank_2"/>
    <property type="match status" value="5"/>
</dbReference>
<evidence type="ECO:0000313" key="5">
    <source>
        <dbReference type="Proteomes" id="UP000266152"/>
    </source>
</evidence>
<feature type="repeat" description="ANK" evidence="3">
    <location>
        <begin position="56"/>
        <end position="88"/>
    </location>
</feature>
<dbReference type="AlphaFoldDB" id="A0A395RXU6"/>
<sequence length="891" mass="97065">MSTSHDVAIDTKNLSQVSCNNSHGDTLLHWAIRKNATYLADKLLENGDLMDIPNDEGQSPLHLAISLRDFATCKLLVANGVSLQVKDNQGNAPVDLAIDMLLKGDSTDDSILDLLVQKGTASKEFRDEWFRTFCFAILNCKSIVTDVFFRHGWNYLARHPKTGGTTLHFAIASPKSLALLKRLIEKGVDVNSVDNEGVTALHIAAQRRGIGCLRFLLEHDAAVDAIDYGLGGTPLAGTIFGSNLDNARALIEAGANVFHKLKMGRPLLHLAAQQGQTDILKLLLVSVSVNELDELGETAACWACQNGHLECVEVLIAKGLDLRAGTSNLLEEAIKQGHIPIVELLCKNGIPITVSCLSYLHGSKDFDPGQWKLVHVLLRHLNSRQANGGDLEDDTSDKALTVEGAFSFGFSNLAAALLEAGRSVGFLDDRSCARLLVICAEQGLVSGARTLLSVAPSLGEVKKYYIELYGWRALEVAACQNAVELLKFLLEHGWDPNHEDVQGRTSLHLAAIYGAVDVVRELLDECSVEHRDKDGNTPVHLGAYSGSTEVLKLLLSRDGDLKRQNKARETPLGIASKQGHVEVVRWLLEKGIRFQTGDTSHLQPLHHCALHNHVECMDLLITYGCNVNAKCAGGNTPLHVAAASSAWEAISRLLKADADTNCSNHQGLTPLAIALRHAEQSPSIIAELLQKTLVDWDVPLSQNIIFVSCTSGNSEAIAAVFARLKHERPRQAKKTIRRLLPELLAELCSSKSVNIAAFPFLLEFMHASSKEVLSTTILDKAIRAGDDAELTQALVDIDPKNAYLRTPDLSTMLHFACRFGRIKIARVLLANGAPLTAVNKRGLSPLEVAKKFLAKEELDRFTNLFKAYEATLEVLAEDGNMRDTVIAAELG</sequence>
<feature type="repeat" description="ANK" evidence="3">
    <location>
        <begin position="196"/>
        <end position="228"/>
    </location>
</feature>
<proteinExistence type="predicted"/>
<name>A0A395RXU6_FUSSP</name>
<comment type="caution">
    <text evidence="4">The sequence shown here is derived from an EMBL/GenBank/DDBJ whole genome shotgun (WGS) entry which is preliminary data.</text>
</comment>
<dbReference type="EMBL" id="PXOF01000108">
    <property type="protein sequence ID" value="RGP64983.1"/>
    <property type="molecule type" value="Genomic_DNA"/>
</dbReference>
<evidence type="ECO:0000256" key="1">
    <source>
        <dbReference type="ARBA" id="ARBA00022737"/>
    </source>
</evidence>
<feature type="repeat" description="ANK" evidence="3">
    <location>
        <begin position="534"/>
        <end position="566"/>
    </location>
</feature>
<accession>A0A395RXU6</accession>
<feature type="repeat" description="ANK" evidence="3">
    <location>
        <begin position="162"/>
        <end position="195"/>
    </location>
</feature>
<dbReference type="PROSITE" id="PS50088">
    <property type="entry name" value="ANK_REPEAT"/>
    <property type="match status" value="13"/>
</dbReference>
<feature type="repeat" description="ANK" evidence="3">
    <location>
        <begin position="263"/>
        <end position="284"/>
    </location>
</feature>
<dbReference type="Proteomes" id="UP000266152">
    <property type="component" value="Unassembled WGS sequence"/>
</dbReference>
<dbReference type="Pfam" id="PF00023">
    <property type="entry name" value="Ank"/>
    <property type="match status" value="1"/>
</dbReference>
<dbReference type="PANTHER" id="PTHR24198:SF165">
    <property type="entry name" value="ANKYRIN REPEAT-CONTAINING PROTEIN-RELATED"/>
    <property type="match status" value="1"/>
</dbReference>
<feature type="repeat" description="ANK" evidence="3">
    <location>
        <begin position="469"/>
        <end position="501"/>
    </location>
</feature>
<gene>
    <name evidence="4" type="ORF">FSPOR_7597</name>
</gene>